<sequence>MAALAASNADLEASRDRDIHKASWAACLTLPGNYGGVLKAPKKKWEKKKKETMPEFHLH</sequence>
<protein>
    <submittedName>
        <fullName evidence="1">Uncharacterized protein</fullName>
    </submittedName>
</protein>
<proteinExistence type="predicted"/>
<reference evidence="1" key="1">
    <citation type="submission" date="2018-11" db="EMBL/GenBank/DDBJ databases">
        <authorList>
            <consortium name="Genoscope - CEA"/>
            <person name="William W."/>
        </authorList>
    </citation>
    <scope>NUCLEOTIDE SEQUENCE</scope>
</reference>
<accession>A0A3P6ASL2</accession>
<evidence type="ECO:0000313" key="1">
    <source>
        <dbReference type="EMBL" id="VDC96846.1"/>
    </source>
</evidence>
<gene>
    <name evidence="1" type="ORF">BOLC3T19244H</name>
</gene>
<name>A0A3P6ASL2_BRAOL</name>
<dbReference type="EMBL" id="LR031872">
    <property type="protein sequence ID" value="VDC96846.1"/>
    <property type="molecule type" value="Genomic_DNA"/>
</dbReference>
<dbReference type="AlphaFoldDB" id="A0A3P6ASL2"/>
<organism evidence="1">
    <name type="scientific">Brassica oleracea</name>
    <name type="common">Wild cabbage</name>
    <dbReference type="NCBI Taxonomy" id="3712"/>
    <lineage>
        <taxon>Eukaryota</taxon>
        <taxon>Viridiplantae</taxon>
        <taxon>Streptophyta</taxon>
        <taxon>Embryophyta</taxon>
        <taxon>Tracheophyta</taxon>
        <taxon>Spermatophyta</taxon>
        <taxon>Magnoliopsida</taxon>
        <taxon>eudicotyledons</taxon>
        <taxon>Gunneridae</taxon>
        <taxon>Pentapetalae</taxon>
        <taxon>rosids</taxon>
        <taxon>malvids</taxon>
        <taxon>Brassicales</taxon>
        <taxon>Brassicaceae</taxon>
        <taxon>Brassiceae</taxon>
        <taxon>Brassica</taxon>
    </lineage>
</organism>